<dbReference type="GO" id="GO:0015020">
    <property type="term" value="F:glucuronosyltransferase activity"/>
    <property type="evidence" value="ECO:0007669"/>
    <property type="project" value="UniProtKB-EC"/>
</dbReference>
<dbReference type="InterPro" id="IPR002213">
    <property type="entry name" value="UDP_glucos_trans"/>
</dbReference>
<dbReference type="Proteomes" id="UP001328107">
    <property type="component" value="Unassembled WGS sequence"/>
</dbReference>
<gene>
    <name evidence="8" type="ORF">PMAYCL1PPCAC_19211</name>
</gene>
<sequence>MAKLRCPDGFHCRANGNSCSAFILRSAMMDAGEKLTFTERVKSFIGHLFSKLIWRSMTTDKETALFRAEFGEDFPDLADLAAKAPLVMVNSNELYDFARPTLAKIVNIGGVGIKSKDAKPLKPEFAERVDKAKAVVVMSFGSIAPMYLMPDHWKEAYFHAFAQFPDVQFFLRYEKPEEIADVLPPNAYAAKWLPQTDLLQNPKTLGLISHGGYNSVQDVLHAGVPILATGLFAEQPKNAHLVERLGMGINLHKTAISKENVVAALKRLIEDKSLKANAQRLKSMIATKPIPAETLLVKWTEFLAQNKQLDNLVPYGTELSFFVYHSLDVIFFLSIVLLTLLTLLFLIIRCFVRCCGFCKKERIDEKKKNQ</sequence>
<keyword evidence="7" id="KW-1133">Transmembrane helix</keyword>
<name>A0AAN5CQY3_9BILA</name>
<evidence type="ECO:0000256" key="7">
    <source>
        <dbReference type="SAM" id="Phobius"/>
    </source>
</evidence>
<dbReference type="EC" id="2.4.1.17" evidence="2"/>
<keyword evidence="4" id="KW-0808">Transferase</keyword>
<keyword evidence="5" id="KW-0732">Signal</keyword>
<comment type="similarity">
    <text evidence="1">Belongs to the UDP-glycosyltransferase family.</text>
</comment>
<evidence type="ECO:0000313" key="8">
    <source>
        <dbReference type="EMBL" id="GMR49016.1"/>
    </source>
</evidence>
<dbReference type="PANTHER" id="PTHR48043:SF145">
    <property type="entry name" value="FI06409P-RELATED"/>
    <property type="match status" value="1"/>
</dbReference>
<keyword evidence="9" id="KW-1185">Reference proteome</keyword>
<reference evidence="9" key="1">
    <citation type="submission" date="2022-10" db="EMBL/GenBank/DDBJ databases">
        <title>Genome assembly of Pristionchus species.</title>
        <authorList>
            <person name="Yoshida K."/>
            <person name="Sommer R.J."/>
        </authorList>
    </citation>
    <scope>NUCLEOTIDE SEQUENCE [LARGE SCALE GENOMIC DNA]</scope>
    <source>
        <strain evidence="9">RS5460</strain>
    </source>
</reference>
<dbReference type="PANTHER" id="PTHR48043">
    <property type="entry name" value="EG:EG0003.4 PROTEIN-RELATED"/>
    <property type="match status" value="1"/>
</dbReference>
<evidence type="ECO:0000313" key="9">
    <source>
        <dbReference type="Proteomes" id="UP001328107"/>
    </source>
</evidence>
<evidence type="ECO:0000256" key="3">
    <source>
        <dbReference type="ARBA" id="ARBA00022676"/>
    </source>
</evidence>
<dbReference type="Gene3D" id="3.40.50.2000">
    <property type="entry name" value="Glycogen Phosphorylase B"/>
    <property type="match status" value="1"/>
</dbReference>
<dbReference type="EMBL" id="BTRK01000004">
    <property type="protein sequence ID" value="GMR49016.1"/>
    <property type="molecule type" value="Genomic_DNA"/>
</dbReference>
<feature type="transmembrane region" description="Helical" evidence="7">
    <location>
        <begin position="329"/>
        <end position="352"/>
    </location>
</feature>
<proteinExistence type="inferred from homology"/>
<evidence type="ECO:0000256" key="1">
    <source>
        <dbReference type="ARBA" id="ARBA00009995"/>
    </source>
</evidence>
<organism evidence="8 9">
    <name type="scientific">Pristionchus mayeri</name>
    <dbReference type="NCBI Taxonomy" id="1317129"/>
    <lineage>
        <taxon>Eukaryota</taxon>
        <taxon>Metazoa</taxon>
        <taxon>Ecdysozoa</taxon>
        <taxon>Nematoda</taxon>
        <taxon>Chromadorea</taxon>
        <taxon>Rhabditida</taxon>
        <taxon>Rhabditina</taxon>
        <taxon>Diplogasteromorpha</taxon>
        <taxon>Diplogasteroidea</taxon>
        <taxon>Neodiplogasteridae</taxon>
        <taxon>Pristionchus</taxon>
    </lineage>
</organism>
<keyword evidence="3" id="KW-0328">Glycosyltransferase</keyword>
<dbReference type="CDD" id="cd03784">
    <property type="entry name" value="GT1_Gtf-like"/>
    <property type="match status" value="1"/>
</dbReference>
<keyword evidence="7" id="KW-0472">Membrane</keyword>
<evidence type="ECO:0000256" key="2">
    <source>
        <dbReference type="ARBA" id="ARBA00012544"/>
    </source>
</evidence>
<protein>
    <recommendedName>
        <fullName evidence="2">glucuronosyltransferase</fullName>
        <ecNumber evidence="2">2.4.1.17</ecNumber>
    </recommendedName>
</protein>
<comment type="caution">
    <text evidence="8">The sequence shown here is derived from an EMBL/GenBank/DDBJ whole genome shotgun (WGS) entry which is preliminary data.</text>
</comment>
<evidence type="ECO:0000256" key="5">
    <source>
        <dbReference type="ARBA" id="ARBA00022729"/>
    </source>
</evidence>
<evidence type="ECO:0000256" key="6">
    <source>
        <dbReference type="ARBA" id="ARBA00047475"/>
    </source>
</evidence>
<keyword evidence="7" id="KW-0812">Transmembrane</keyword>
<comment type="catalytic activity">
    <reaction evidence="6">
        <text>glucuronate acceptor + UDP-alpha-D-glucuronate = acceptor beta-D-glucuronoside + UDP + H(+)</text>
        <dbReference type="Rhea" id="RHEA:21032"/>
        <dbReference type="ChEBI" id="CHEBI:15378"/>
        <dbReference type="ChEBI" id="CHEBI:58052"/>
        <dbReference type="ChEBI" id="CHEBI:58223"/>
        <dbReference type="ChEBI" id="CHEBI:132367"/>
        <dbReference type="ChEBI" id="CHEBI:132368"/>
        <dbReference type="EC" id="2.4.1.17"/>
    </reaction>
</comment>
<dbReference type="InterPro" id="IPR050271">
    <property type="entry name" value="UDP-glycosyltransferase"/>
</dbReference>
<dbReference type="AlphaFoldDB" id="A0AAN5CQY3"/>
<dbReference type="FunFam" id="3.40.50.2000:FF:000021">
    <property type="entry name" value="UDP-glucuronosyltransferase"/>
    <property type="match status" value="1"/>
</dbReference>
<dbReference type="Pfam" id="PF00201">
    <property type="entry name" value="UDPGT"/>
    <property type="match status" value="1"/>
</dbReference>
<accession>A0AAN5CQY3</accession>
<dbReference type="SUPFAM" id="SSF53756">
    <property type="entry name" value="UDP-Glycosyltransferase/glycogen phosphorylase"/>
    <property type="match status" value="1"/>
</dbReference>
<evidence type="ECO:0000256" key="4">
    <source>
        <dbReference type="ARBA" id="ARBA00022679"/>
    </source>
</evidence>